<dbReference type="KEGG" id="crx:CRECT_0796"/>
<dbReference type="InterPro" id="IPR035069">
    <property type="entry name" value="TTHA1013/TTHA0281-like"/>
</dbReference>
<dbReference type="PANTHER" id="PTHR34504">
    <property type="entry name" value="ANTITOXIN HICB"/>
    <property type="match status" value="1"/>
</dbReference>
<protein>
    <submittedName>
        <fullName evidence="1">Putative UPF0150 domain protein</fullName>
    </submittedName>
</protein>
<dbReference type="InterPro" id="IPR051404">
    <property type="entry name" value="TA_system_antitoxin"/>
</dbReference>
<gene>
    <name evidence="1" type="ORF">CRECT_0796</name>
</gene>
<proteinExistence type="predicted"/>
<dbReference type="SUPFAM" id="SSF143100">
    <property type="entry name" value="TTHA1013/TTHA0281-like"/>
    <property type="match status" value="1"/>
</dbReference>
<evidence type="ECO:0000313" key="1">
    <source>
        <dbReference type="EMBL" id="QCD46475.1"/>
    </source>
</evidence>
<sequence>MKKDLNYYLNLPYEIVVRKLTDDEGGGYFAYYKDFKGVMGDGESEAEAISDVKEAFKFCIQTDLKEGVVIPEPQGEEKRVRVNVSLPKSLLDAIDRVSSNRLAFLRKTTNTALNA</sequence>
<dbReference type="RefSeq" id="WP_002946108.1">
    <property type="nucleotide sequence ID" value="NZ_CP012543.1"/>
</dbReference>
<dbReference type="PANTHER" id="PTHR34504:SF2">
    <property type="entry name" value="UPF0150 PROTEIN SSL0259"/>
    <property type="match status" value="1"/>
</dbReference>
<name>A0A6G5QL94_CAMRE</name>
<organism evidence="1 2">
    <name type="scientific">Campylobacter rectus</name>
    <name type="common">Wolinella recta</name>
    <dbReference type="NCBI Taxonomy" id="203"/>
    <lineage>
        <taxon>Bacteria</taxon>
        <taxon>Pseudomonadati</taxon>
        <taxon>Campylobacterota</taxon>
        <taxon>Epsilonproteobacteria</taxon>
        <taxon>Campylobacterales</taxon>
        <taxon>Campylobacteraceae</taxon>
        <taxon>Campylobacter</taxon>
    </lineage>
</organism>
<dbReference type="EMBL" id="CP012543">
    <property type="protein sequence ID" value="QCD46475.1"/>
    <property type="molecule type" value="Genomic_DNA"/>
</dbReference>
<dbReference type="Proteomes" id="UP000502377">
    <property type="component" value="Chromosome"/>
</dbReference>
<dbReference type="Gene3D" id="3.30.160.250">
    <property type="match status" value="1"/>
</dbReference>
<evidence type="ECO:0000313" key="2">
    <source>
        <dbReference type="Proteomes" id="UP000502377"/>
    </source>
</evidence>
<dbReference type="AlphaFoldDB" id="A0A6G5QL94"/>
<reference evidence="1 2" key="1">
    <citation type="submission" date="2016-07" db="EMBL/GenBank/DDBJ databases">
        <title>Comparative genomics of the Campylobacter concisus group.</title>
        <authorList>
            <person name="Miller W.G."/>
            <person name="Yee E."/>
            <person name="Chapman M.H."/>
            <person name="Huynh S."/>
            <person name="Bono J.L."/>
            <person name="On S.L.W."/>
            <person name="StLeger J."/>
            <person name="Foster G."/>
            <person name="Parker C.T."/>
        </authorList>
    </citation>
    <scope>NUCLEOTIDE SEQUENCE [LARGE SCALE GENOMIC DNA]</scope>
    <source>
        <strain evidence="1 2">ATCC 33238</strain>
    </source>
</reference>
<accession>A0A6G5QL94</accession>